<dbReference type="Pfam" id="PF00176">
    <property type="entry name" value="SNF2-rel_dom"/>
    <property type="match status" value="2"/>
</dbReference>
<dbReference type="InterPro" id="IPR016197">
    <property type="entry name" value="Chromo-like_dom_sf"/>
</dbReference>
<dbReference type="InterPro" id="IPR009463">
    <property type="entry name" value="DUF1087"/>
</dbReference>
<dbReference type="GO" id="GO:0003682">
    <property type="term" value="F:chromatin binding"/>
    <property type="evidence" value="ECO:0007669"/>
    <property type="project" value="TreeGrafter"/>
</dbReference>
<dbReference type="GO" id="GO:0005524">
    <property type="term" value="F:ATP binding"/>
    <property type="evidence" value="ECO:0007669"/>
    <property type="project" value="UniProtKB-KW"/>
</dbReference>
<dbReference type="InterPro" id="IPR000330">
    <property type="entry name" value="SNF2_N"/>
</dbReference>
<dbReference type="SMART" id="SM00490">
    <property type="entry name" value="HELICc"/>
    <property type="match status" value="1"/>
</dbReference>
<dbReference type="InterPro" id="IPR049730">
    <property type="entry name" value="SNF2/RAD54-like_C"/>
</dbReference>
<feature type="region of interest" description="Disordered" evidence="12">
    <location>
        <begin position="1516"/>
        <end position="1539"/>
    </location>
</feature>
<gene>
    <name evidence="16" type="ORF">ACOC_LOCUS1180</name>
</gene>
<keyword evidence="4" id="KW-0547">Nucleotide-binding</keyword>
<dbReference type="OrthoDB" id="5857104at2759"/>
<evidence type="ECO:0000256" key="2">
    <source>
        <dbReference type="ARBA" id="ARBA00022723"/>
    </source>
</evidence>
<feature type="compositionally biased region" description="Basic residues" evidence="12">
    <location>
        <begin position="36"/>
        <end position="51"/>
    </location>
</feature>
<dbReference type="GO" id="GO:0008270">
    <property type="term" value="F:zinc ion binding"/>
    <property type="evidence" value="ECO:0007669"/>
    <property type="project" value="UniProtKB-KW"/>
</dbReference>
<evidence type="ECO:0000256" key="6">
    <source>
        <dbReference type="ARBA" id="ARBA00022801"/>
    </source>
</evidence>
<dbReference type="SUPFAM" id="SSF57903">
    <property type="entry name" value="FYVE/PHD zinc finger"/>
    <property type="match status" value="2"/>
</dbReference>
<dbReference type="InterPro" id="IPR001650">
    <property type="entry name" value="Helicase_C-like"/>
</dbReference>
<dbReference type="Gene3D" id="2.40.50.40">
    <property type="match status" value="1"/>
</dbReference>
<reference evidence="18" key="1">
    <citation type="submission" date="2016-04" db="UniProtKB">
        <authorList>
            <consortium name="WormBaseParasite"/>
        </authorList>
    </citation>
    <scope>IDENTIFICATION</scope>
</reference>
<dbReference type="FunFam" id="3.40.50.300:FF:000015">
    <property type="entry name" value="chromodomain-helicase-DNA-binding protein 9 isoform X1"/>
    <property type="match status" value="1"/>
</dbReference>
<dbReference type="Pfam" id="PF06465">
    <property type="entry name" value="DUF1087"/>
    <property type="match status" value="1"/>
</dbReference>
<dbReference type="InterPro" id="IPR001965">
    <property type="entry name" value="Znf_PHD"/>
</dbReference>
<keyword evidence="8" id="KW-0067">ATP-binding</keyword>
<name>A0A158PDV7_ANGCS</name>
<dbReference type="InterPro" id="IPR012957">
    <property type="entry name" value="CHD_C2"/>
</dbReference>
<dbReference type="SUPFAM" id="SSF54160">
    <property type="entry name" value="Chromo domain-like"/>
    <property type="match status" value="1"/>
</dbReference>
<dbReference type="Pfam" id="PF00628">
    <property type="entry name" value="PHD"/>
    <property type="match status" value="2"/>
</dbReference>
<feature type="domain" description="PHD-type" evidence="13">
    <location>
        <begin position="217"/>
        <end position="264"/>
    </location>
</feature>
<evidence type="ECO:0000256" key="11">
    <source>
        <dbReference type="SAM" id="Coils"/>
    </source>
</evidence>
<evidence type="ECO:0000259" key="13">
    <source>
        <dbReference type="PROSITE" id="PS50016"/>
    </source>
</evidence>
<dbReference type="GO" id="GO:0042393">
    <property type="term" value="F:histone binding"/>
    <property type="evidence" value="ECO:0007669"/>
    <property type="project" value="TreeGrafter"/>
</dbReference>
<dbReference type="SUPFAM" id="SSF52540">
    <property type="entry name" value="P-loop containing nucleoside triphosphate hydrolases"/>
    <property type="match status" value="2"/>
</dbReference>
<dbReference type="GO" id="GO:0140658">
    <property type="term" value="F:ATP-dependent chromatin remodeler activity"/>
    <property type="evidence" value="ECO:0007669"/>
    <property type="project" value="TreeGrafter"/>
</dbReference>
<evidence type="ECO:0000256" key="8">
    <source>
        <dbReference type="ARBA" id="ARBA00022840"/>
    </source>
</evidence>
<keyword evidence="3" id="KW-0677">Repeat</keyword>
<dbReference type="InterPro" id="IPR009462">
    <property type="entry name" value="CHD_II_SANT-like"/>
</dbReference>
<dbReference type="Pfam" id="PF00271">
    <property type="entry name" value="Helicase_C"/>
    <property type="match status" value="1"/>
</dbReference>
<sequence length="1595" mass="182499">MEEDSLLTNDVDDTEIVEGIDDEQEEYGGVISDKAKKSKKSRSRKSKSGSRKRMEYPDPAITSSAEMCAALDVQDVTIEYTEEDYNTITNLKSFIHRVRPTILEANPKCNATKVYPLIQVKYREFHEELTAQGRSQAVKKPVPSEQDKLVAPIKIRISARKKRKNDSDEEGAVDSDQEFESLLKQHEHQLDEEDKEKEERKASRRALLRKHKHQGKLNYCEVCRQGGEIILCDTCPRAYHTVCVDPEMEQPPEGDWSCPYCEEHGPQVIQKEEEPVKVNMEYCRVCKGAGSLLCCDNCPSSFHAYCINPPLNEVPENEWLCPRCTIPEPKQRPEKILCWRWIEVPYPDPVDVKSSEDQTSETILLRPLRKMEPRREREFFIKWRYMSYWHCEWVSEMLMDVYFAAVTFMLLLKLDRLNGLLSVWVLVIAHVLAETKNPHGVEVNALAPGKGSNTCGPEFCKHLSIILKLFADCFFREKMLGEPIPKHIAKKIAAQREKKGLPPLESTDEPLKLRYTVTVQPDFITETGGSLHPYQLEGINWLRHCWSNGTDAILADEMGLGKTVQSLTFLYTLMKEGHSKGPFLIAAPLSTIINWEREAEQWCPDFYVVTYVGDRDSRMVIREHEFSFVEGAVKGGPKASRIRSQENMKFHVLLTSYECINMDKLINAGSGDLELFHLLNFLAPDRFFDLESFTLEFAEISKEDQIQKLHSLLGPHMLRRLKADVLTGMPSKSELIVRVELSPLQKKYYKNILTRNFDALNVKNGGSQMSLINIIMELKKCCNHPYLFAKASLEAPKLKNGMYEGTQLIKSAGKFVLLQKMMRKLKEDGHRVLIFSQMTMMLDILEDFCEVESYKYERIDGSITGQARQDAIDRFNAPGAQQFVFLLSTRAGGLGINLATADTVIIYDSDWNPHNDIQAFSRAHRIGQQNKVMIYRFVTRNSVEERITSVAKKKMLLTHLVVRAGLGQKGPSMSKSELDDVLRWGTEELFKDDEPTGEATEGEGKKANENEIVWDDAAVDALLDRCRDSDLKKKEHWTNEYLSSFKVATYTTRETDDKDEEEEEEMEVIKENDKEPDPDYWEKLLRHHYEQDQEMEAQKLGKGKRLRKQVNYASENMGQDWQNRGGEKASGEHSDDDFEEKKKKRERDSEKLPPLLAKVNGQLEVLGFNPRQRRAFYNAVMRWGMPPQDAYQSQWLTRDLKGKSERAFKTYTSLFMRHLCEPGADTQETFNDGVPREGLNRQHVLTRIGIMSLIRKKVQEFEQANGEWSMPEMRTKVLEATDAENASSTALDSKEESNATSTVEEENEEPKRTERPTFKFNLADGGFTELHTLWLNEEKAAVPGNEYEIWHRRHDYWLLAGIVYGYGRYQDIQMDPRFAIINEPFRQEQGKGNFLEIKNKFLQRRYKLLEQALVIEEQLRRAAYMNLQNSTTDGTAQLAQRFADIENVADSHANVAKDSAAGNRNANAVLHKVLNQLEELLSDMKADVSRLPATLSQLRPVTHRLAMTERQILSRLTSKDPDALAGRSPLPPPGPFVTPTLGQQLSGIQPKFAALHQPGKVKSPPIEAGEFSSKRAMEEETPMDLSAPPTAEKAE</sequence>
<dbReference type="SMART" id="SM00487">
    <property type="entry name" value="DEXDc"/>
    <property type="match status" value="1"/>
</dbReference>
<dbReference type="PROSITE" id="PS51192">
    <property type="entry name" value="HELICASE_ATP_BIND_1"/>
    <property type="match status" value="1"/>
</dbReference>
<protein>
    <submittedName>
        <fullName evidence="18">PHD-type domain-containing protein</fullName>
    </submittedName>
</protein>
<dbReference type="EMBL" id="UYYA01000161">
    <property type="protein sequence ID" value="VDM52765.1"/>
    <property type="molecule type" value="Genomic_DNA"/>
</dbReference>
<feature type="region of interest" description="Disordered" evidence="12">
    <location>
        <begin position="1115"/>
        <end position="1153"/>
    </location>
</feature>
<dbReference type="InterPro" id="IPR011011">
    <property type="entry name" value="Znf_FYVE_PHD"/>
</dbReference>
<dbReference type="InterPro" id="IPR000953">
    <property type="entry name" value="Chromo/chromo_shadow_dom"/>
</dbReference>
<feature type="region of interest" description="Disordered" evidence="12">
    <location>
        <begin position="1555"/>
        <end position="1595"/>
    </location>
</feature>
<evidence type="ECO:0000256" key="3">
    <source>
        <dbReference type="ARBA" id="ARBA00022737"/>
    </source>
</evidence>
<keyword evidence="7" id="KW-0862">Zinc</keyword>
<dbReference type="CDD" id="cd18793">
    <property type="entry name" value="SF2_C_SNF"/>
    <property type="match status" value="1"/>
</dbReference>
<evidence type="ECO:0000259" key="14">
    <source>
        <dbReference type="PROSITE" id="PS51192"/>
    </source>
</evidence>
<dbReference type="Pfam" id="PF08074">
    <property type="entry name" value="CHDCT2"/>
    <property type="match status" value="1"/>
</dbReference>
<dbReference type="STRING" id="334426.A0A158PDV7"/>
<evidence type="ECO:0000256" key="4">
    <source>
        <dbReference type="ARBA" id="ARBA00022741"/>
    </source>
</evidence>
<dbReference type="InterPro" id="IPR038718">
    <property type="entry name" value="SNF2-like_sf"/>
</dbReference>
<feature type="domain" description="PHD-type" evidence="13">
    <location>
        <begin position="280"/>
        <end position="327"/>
    </location>
</feature>
<dbReference type="Pfam" id="PF06461">
    <property type="entry name" value="CHDII_SANT-like"/>
    <property type="match status" value="1"/>
</dbReference>
<dbReference type="InterPro" id="IPR019787">
    <property type="entry name" value="Znf_PHD-finger"/>
</dbReference>
<feature type="domain" description="Helicase C-terminal" evidence="15">
    <location>
        <begin position="817"/>
        <end position="978"/>
    </location>
</feature>
<evidence type="ECO:0000256" key="10">
    <source>
        <dbReference type="PROSITE-ProRule" id="PRU00146"/>
    </source>
</evidence>
<dbReference type="GO" id="GO:0016887">
    <property type="term" value="F:ATP hydrolysis activity"/>
    <property type="evidence" value="ECO:0007669"/>
    <property type="project" value="TreeGrafter"/>
</dbReference>
<dbReference type="CDD" id="cd18667">
    <property type="entry name" value="CD1_tandem_CHD3-4_like"/>
    <property type="match status" value="1"/>
</dbReference>
<dbReference type="PROSITE" id="PS01359">
    <property type="entry name" value="ZF_PHD_1"/>
    <property type="match status" value="1"/>
</dbReference>
<dbReference type="SMART" id="SM01146">
    <property type="entry name" value="DUF1086"/>
    <property type="match status" value="1"/>
</dbReference>
<evidence type="ECO:0000256" key="7">
    <source>
        <dbReference type="ARBA" id="ARBA00022833"/>
    </source>
</evidence>
<proteinExistence type="predicted"/>
<keyword evidence="17" id="KW-1185">Reference proteome</keyword>
<dbReference type="GO" id="GO:0005634">
    <property type="term" value="C:nucleus"/>
    <property type="evidence" value="ECO:0007669"/>
    <property type="project" value="UniProtKB-SubCell"/>
</dbReference>
<feature type="compositionally biased region" description="Acidic residues" evidence="12">
    <location>
        <begin position="1057"/>
        <end position="1066"/>
    </location>
</feature>
<feature type="region of interest" description="Disordered" evidence="12">
    <location>
        <begin position="1052"/>
        <end position="1077"/>
    </location>
</feature>
<dbReference type="CDD" id="cd15531">
    <property type="entry name" value="PHD1_CHD_II"/>
    <property type="match status" value="1"/>
</dbReference>
<dbReference type="Gene3D" id="3.40.50.10810">
    <property type="entry name" value="Tandem AAA-ATPase domain"/>
    <property type="match status" value="2"/>
</dbReference>
<feature type="domain" description="Helicase ATP-binding" evidence="14">
    <location>
        <begin position="543"/>
        <end position="703"/>
    </location>
</feature>
<feature type="coiled-coil region" evidence="11">
    <location>
        <begin position="176"/>
        <end position="203"/>
    </location>
</feature>
<comment type="subcellular location">
    <subcellularLocation>
        <location evidence="1">Nucleus</location>
    </subcellularLocation>
</comment>
<dbReference type="PANTHER" id="PTHR45623">
    <property type="entry name" value="CHROMODOMAIN-HELICASE-DNA-BINDING PROTEIN 3-RELATED-RELATED"/>
    <property type="match status" value="1"/>
</dbReference>
<organism evidence="18">
    <name type="scientific">Angiostrongylus costaricensis</name>
    <name type="common">Nematode worm</name>
    <dbReference type="NCBI Taxonomy" id="334426"/>
    <lineage>
        <taxon>Eukaryota</taxon>
        <taxon>Metazoa</taxon>
        <taxon>Ecdysozoa</taxon>
        <taxon>Nematoda</taxon>
        <taxon>Chromadorea</taxon>
        <taxon>Rhabditida</taxon>
        <taxon>Rhabditina</taxon>
        <taxon>Rhabditomorpha</taxon>
        <taxon>Strongyloidea</taxon>
        <taxon>Metastrongylidae</taxon>
        <taxon>Angiostrongylus</taxon>
    </lineage>
</organism>
<dbReference type="InterPro" id="IPR013083">
    <property type="entry name" value="Znf_RING/FYVE/PHD"/>
</dbReference>
<evidence type="ECO:0000256" key="1">
    <source>
        <dbReference type="ARBA" id="ARBA00004123"/>
    </source>
</evidence>
<evidence type="ECO:0000259" key="15">
    <source>
        <dbReference type="PROSITE" id="PS51194"/>
    </source>
</evidence>
<reference evidence="16 17" key="2">
    <citation type="submission" date="2018-11" db="EMBL/GenBank/DDBJ databases">
        <authorList>
            <consortium name="Pathogen Informatics"/>
        </authorList>
    </citation>
    <scope>NUCLEOTIDE SEQUENCE [LARGE SCALE GENOMIC DNA]</scope>
    <source>
        <strain evidence="16 17">Costa Rica</strain>
    </source>
</reference>
<dbReference type="Pfam" id="PF08073">
    <property type="entry name" value="CHDNT"/>
    <property type="match status" value="1"/>
</dbReference>
<dbReference type="Gene3D" id="1.10.10.60">
    <property type="entry name" value="Homeodomain-like"/>
    <property type="match status" value="1"/>
</dbReference>
<keyword evidence="6" id="KW-0378">Hydrolase</keyword>
<dbReference type="Gene3D" id="3.40.50.300">
    <property type="entry name" value="P-loop containing nucleotide triphosphate hydrolases"/>
    <property type="match status" value="1"/>
</dbReference>
<evidence type="ECO:0000313" key="18">
    <source>
        <dbReference type="WBParaSite" id="ACOC_0000117901-mRNA-1"/>
    </source>
</evidence>
<dbReference type="InterPro" id="IPR012958">
    <property type="entry name" value="CHD_N"/>
</dbReference>
<dbReference type="Gene3D" id="3.30.40.10">
    <property type="entry name" value="Zinc/RING finger domain, C3HC4 (zinc finger)"/>
    <property type="match status" value="2"/>
</dbReference>
<dbReference type="OMA" id="KAKSRFM"/>
<feature type="region of interest" description="Disordered" evidence="12">
    <location>
        <begin position="1282"/>
        <end position="1317"/>
    </location>
</feature>
<dbReference type="SMART" id="SM01147">
    <property type="entry name" value="DUF1087"/>
    <property type="match status" value="1"/>
</dbReference>
<dbReference type="SMART" id="SM00298">
    <property type="entry name" value="CHROMO"/>
    <property type="match status" value="1"/>
</dbReference>
<dbReference type="InterPro" id="IPR027417">
    <property type="entry name" value="P-loop_NTPase"/>
</dbReference>
<evidence type="ECO:0000313" key="17">
    <source>
        <dbReference type="Proteomes" id="UP000267027"/>
    </source>
</evidence>
<evidence type="ECO:0000256" key="12">
    <source>
        <dbReference type="SAM" id="MobiDB-lite"/>
    </source>
</evidence>
<dbReference type="InterPro" id="IPR014001">
    <property type="entry name" value="Helicase_ATP-bd"/>
</dbReference>
<dbReference type="InterPro" id="IPR019786">
    <property type="entry name" value="Zinc_finger_PHD-type_CS"/>
</dbReference>
<feature type="compositionally biased region" description="Acidic residues" evidence="12">
    <location>
        <begin position="1"/>
        <end position="26"/>
    </location>
</feature>
<dbReference type="PROSITE" id="PS51194">
    <property type="entry name" value="HELICASE_CTER"/>
    <property type="match status" value="1"/>
</dbReference>
<evidence type="ECO:0000256" key="5">
    <source>
        <dbReference type="ARBA" id="ARBA00022771"/>
    </source>
</evidence>
<dbReference type="PROSITE" id="PS50016">
    <property type="entry name" value="ZF_PHD_2"/>
    <property type="match status" value="2"/>
</dbReference>
<feature type="compositionally biased region" description="Basic and acidic residues" evidence="12">
    <location>
        <begin position="1067"/>
        <end position="1077"/>
    </location>
</feature>
<dbReference type="Proteomes" id="UP000267027">
    <property type="component" value="Unassembled WGS sequence"/>
</dbReference>
<evidence type="ECO:0000256" key="9">
    <source>
        <dbReference type="ARBA" id="ARBA00023242"/>
    </source>
</evidence>
<dbReference type="GO" id="GO:0000785">
    <property type="term" value="C:chromatin"/>
    <property type="evidence" value="ECO:0007669"/>
    <property type="project" value="TreeGrafter"/>
</dbReference>
<dbReference type="SMART" id="SM00249">
    <property type="entry name" value="PHD"/>
    <property type="match status" value="2"/>
</dbReference>
<dbReference type="GO" id="GO:0003677">
    <property type="term" value="F:DNA binding"/>
    <property type="evidence" value="ECO:0007669"/>
    <property type="project" value="InterPro"/>
</dbReference>
<keyword evidence="5 10" id="KW-0863">Zinc-finger</keyword>
<feature type="region of interest" description="Disordered" evidence="12">
    <location>
        <begin position="1"/>
        <end position="57"/>
    </location>
</feature>
<dbReference type="CDD" id="cd15532">
    <property type="entry name" value="PHD2_CHD_II"/>
    <property type="match status" value="1"/>
</dbReference>
<keyword evidence="9" id="KW-0539">Nucleus</keyword>
<dbReference type="PANTHER" id="PTHR45623:SF17">
    <property type="entry name" value="CHROMODOMAIN-HELICASE-DNA-BINDING PROTEIN 3-RELATED"/>
    <property type="match status" value="1"/>
</dbReference>
<evidence type="ECO:0000313" key="16">
    <source>
        <dbReference type="EMBL" id="VDM52765.1"/>
    </source>
</evidence>
<keyword evidence="11" id="KW-0175">Coiled coil</keyword>
<accession>A0A158PDV7</accession>
<keyword evidence="2" id="KW-0479">Metal-binding</keyword>
<dbReference type="WBParaSite" id="ACOC_0000117901-mRNA-1">
    <property type="protein sequence ID" value="ACOC_0000117901-mRNA-1"/>
    <property type="gene ID" value="ACOC_0000117901"/>
</dbReference>